<dbReference type="STRING" id="35608.A0A2U1MVY2"/>
<comment type="caution">
    <text evidence="2">The sequence shown here is derived from an EMBL/GenBank/DDBJ whole genome shotgun (WGS) entry which is preliminary data.</text>
</comment>
<dbReference type="OrthoDB" id="1911663at2759"/>
<evidence type="ECO:0008006" key="4">
    <source>
        <dbReference type="Google" id="ProtNLM"/>
    </source>
</evidence>
<dbReference type="PANTHER" id="PTHR33108">
    <property type="entry name" value="OS01G0745000 PROTEIN"/>
    <property type="match status" value="1"/>
</dbReference>
<evidence type="ECO:0000313" key="2">
    <source>
        <dbReference type="EMBL" id="PWA65399.1"/>
    </source>
</evidence>
<reference evidence="2 3" key="1">
    <citation type="journal article" date="2018" name="Mol. Plant">
        <title>The genome of Artemisia annua provides insight into the evolution of Asteraceae family and artemisinin biosynthesis.</title>
        <authorList>
            <person name="Shen Q."/>
            <person name="Zhang L."/>
            <person name="Liao Z."/>
            <person name="Wang S."/>
            <person name="Yan T."/>
            <person name="Shi P."/>
            <person name="Liu M."/>
            <person name="Fu X."/>
            <person name="Pan Q."/>
            <person name="Wang Y."/>
            <person name="Lv Z."/>
            <person name="Lu X."/>
            <person name="Zhang F."/>
            <person name="Jiang W."/>
            <person name="Ma Y."/>
            <person name="Chen M."/>
            <person name="Hao X."/>
            <person name="Li L."/>
            <person name="Tang Y."/>
            <person name="Lv G."/>
            <person name="Zhou Y."/>
            <person name="Sun X."/>
            <person name="Brodelius P.E."/>
            <person name="Rose J.K.C."/>
            <person name="Tang K."/>
        </authorList>
    </citation>
    <scope>NUCLEOTIDE SEQUENCE [LARGE SCALE GENOMIC DNA]</scope>
    <source>
        <strain evidence="3">cv. Huhao1</strain>
        <tissue evidence="2">Leaf</tissue>
    </source>
</reference>
<gene>
    <name evidence="2" type="ORF">CTI12_AA340710</name>
</gene>
<dbReference type="InterPro" id="IPR012876">
    <property type="entry name" value="DUF1677_pln"/>
</dbReference>
<dbReference type="AlphaFoldDB" id="A0A2U1MVY2"/>
<sequence length="146" mass="16073">MTSRTEKMTSLKAEGNADVECVKCECCKLTEECTPSYITAVKKTNHGKWICGLCTEAVKDEMERSCSDSEEEALDRHMRFCMKFRSSVSSPPVNTTEDLICAVKMLLIKSLESPRSSTGSVEPDGAGCQESSDMVGSDDCCFRLDD</sequence>
<protein>
    <recommendedName>
        <fullName evidence="4">DUF1677 family protein</fullName>
    </recommendedName>
</protein>
<keyword evidence="3" id="KW-1185">Reference proteome</keyword>
<name>A0A2U1MVY2_ARTAN</name>
<dbReference type="EMBL" id="PKPP01004233">
    <property type="protein sequence ID" value="PWA65399.1"/>
    <property type="molecule type" value="Genomic_DNA"/>
</dbReference>
<dbReference type="PANTHER" id="PTHR33108:SF76">
    <property type="entry name" value="OS06G0199402 PROTEIN"/>
    <property type="match status" value="1"/>
</dbReference>
<organism evidence="2 3">
    <name type="scientific">Artemisia annua</name>
    <name type="common">Sweet wormwood</name>
    <dbReference type="NCBI Taxonomy" id="35608"/>
    <lineage>
        <taxon>Eukaryota</taxon>
        <taxon>Viridiplantae</taxon>
        <taxon>Streptophyta</taxon>
        <taxon>Embryophyta</taxon>
        <taxon>Tracheophyta</taxon>
        <taxon>Spermatophyta</taxon>
        <taxon>Magnoliopsida</taxon>
        <taxon>eudicotyledons</taxon>
        <taxon>Gunneridae</taxon>
        <taxon>Pentapetalae</taxon>
        <taxon>asterids</taxon>
        <taxon>campanulids</taxon>
        <taxon>Asterales</taxon>
        <taxon>Asteraceae</taxon>
        <taxon>Asteroideae</taxon>
        <taxon>Anthemideae</taxon>
        <taxon>Artemisiinae</taxon>
        <taxon>Artemisia</taxon>
    </lineage>
</organism>
<accession>A0A2U1MVY2</accession>
<evidence type="ECO:0000256" key="1">
    <source>
        <dbReference type="SAM" id="MobiDB-lite"/>
    </source>
</evidence>
<dbReference type="Proteomes" id="UP000245207">
    <property type="component" value="Unassembled WGS sequence"/>
</dbReference>
<feature type="region of interest" description="Disordered" evidence="1">
    <location>
        <begin position="114"/>
        <end position="139"/>
    </location>
</feature>
<evidence type="ECO:0000313" key="3">
    <source>
        <dbReference type="Proteomes" id="UP000245207"/>
    </source>
</evidence>
<dbReference type="Pfam" id="PF07911">
    <property type="entry name" value="DUF1677"/>
    <property type="match status" value="1"/>
</dbReference>
<proteinExistence type="predicted"/>